<sequence length="299" mass="32360">MDAGLITVVLPLALAIVMMGLGLELTPKDFARVTQQPKAVLISLFSQLFLLVGIAFLLCKLFALPPLLAVGLMLLAASPGGSTANLFSYLFKGDVALNITLTAINSVLAAVTLPIIVNFSINYFMNDGQQVSLQFSKIIQVFGIIIVPVCIGMLIRHFAPNFTHKMNKPVRIFAVVFLILIIVAAFIKERAHIMEYFAQIGAATIVFCIISLSIGYFVPRVMGVHTTQARACAFEIGIHNGTLAMTIALTVLENTTISIPAAVYSIFMYIIAAGFGMLLNKFDRATTPINESDSLKLES</sequence>
<dbReference type="Pfam" id="PF01758">
    <property type="entry name" value="SBF"/>
    <property type="match status" value="1"/>
</dbReference>
<keyword evidence="4 5" id="KW-0472">Membrane</keyword>
<dbReference type="RefSeq" id="WP_016167581.1">
    <property type="nucleotide sequence ID" value="NZ_JHZG01000004.1"/>
</dbReference>
<comment type="subcellular location">
    <subcellularLocation>
        <location evidence="1">Membrane</location>
        <topology evidence="1">Multi-pass membrane protein</topology>
    </subcellularLocation>
</comment>
<dbReference type="Gene3D" id="1.20.1530.20">
    <property type="match status" value="1"/>
</dbReference>
<evidence type="ECO:0000256" key="1">
    <source>
        <dbReference type="ARBA" id="ARBA00004141"/>
    </source>
</evidence>
<dbReference type="InterPro" id="IPR004710">
    <property type="entry name" value="Bilac:Na_transpt"/>
</dbReference>
<feature type="transmembrane region" description="Helical" evidence="5">
    <location>
        <begin position="6"/>
        <end position="27"/>
    </location>
</feature>
<evidence type="ECO:0000313" key="7">
    <source>
        <dbReference type="Proteomes" id="UP000016201"/>
    </source>
</evidence>
<dbReference type="InterPro" id="IPR002657">
    <property type="entry name" value="BilAc:Na_symport/Acr3"/>
</dbReference>
<dbReference type="GO" id="GO:0016020">
    <property type="term" value="C:membrane"/>
    <property type="evidence" value="ECO:0007669"/>
    <property type="project" value="UniProtKB-SubCell"/>
</dbReference>
<keyword evidence="7" id="KW-1185">Reference proteome</keyword>
<dbReference type="eggNOG" id="COG0385">
    <property type="taxonomic scope" value="Bacteria"/>
</dbReference>
<dbReference type="EMBL" id="AQFM01000039">
    <property type="protein sequence ID" value="EOR06676.1"/>
    <property type="molecule type" value="Genomic_DNA"/>
</dbReference>
<dbReference type="PANTHER" id="PTHR10361">
    <property type="entry name" value="SODIUM-BILE ACID COTRANSPORTER"/>
    <property type="match status" value="1"/>
</dbReference>
<keyword evidence="2 5" id="KW-0812">Transmembrane</keyword>
<dbReference type="PANTHER" id="PTHR10361:SF24">
    <property type="entry name" value="P3 PROTEIN"/>
    <property type="match status" value="1"/>
</dbReference>
<feature type="transmembrane region" description="Helical" evidence="5">
    <location>
        <begin position="137"/>
        <end position="158"/>
    </location>
</feature>
<feature type="transmembrane region" description="Helical" evidence="5">
    <location>
        <begin position="103"/>
        <end position="125"/>
    </location>
</feature>
<evidence type="ECO:0000256" key="3">
    <source>
        <dbReference type="ARBA" id="ARBA00022989"/>
    </source>
</evidence>
<dbReference type="InterPro" id="IPR038770">
    <property type="entry name" value="Na+/solute_symporter_sf"/>
</dbReference>
<dbReference type="Proteomes" id="UP000016201">
    <property type="component" value="Unassembled WGS sequence"/>
</dbReference>
<feature type="transmembrane region" description="Helical" evidence="5">
    <location>
        <begin position="257"/>
        <end position="279"/>
    </location>
</feature>
<evidence type="ECO:0000256" key="2">
    <source>
        <dbReference type="ARBA" id="ARBA00022692"/>
    </source>
</evidence>
<evidence type="ECO:0000256" key="4">
    <source>
        <dbReference type="ARBA" id="ARBA00023136"/>
    </source>
</evidence>
<dbReference type="PATRIC" id="fig|1120927.3.peg.2479"/>
<organism evidence="6 7">
    <name type="scientific">Acinetobacter tandoii DSM 14970 = CIP 107469</name>
    <dbReference type="NCBI Taxonomy" id="1120927"/>
    <lineage>
        <taxon>Bacteria</taxon>
        <taxon>Pseudomonadati</taxon>
        <taxon>Pseudomonadota</taxon>
        <taxon>Gammaproteobacteria</taxon>
        <taxon>Moraxellales</taxon>
        <taxon>Moraxellaceae</taxon>
        <taxon>Acinetobacter</taxon>
    </lineage>
</organism>
<feature type="transmembrane region" description="Helical" evidence="5">
    <location>
        <begin position="193"/>
        <end position="219"/>
    </location>
</feature>
<feature type="transmembrane region" description="Helical" evidence="5">
    <location>
        <begin position="69"/>
        <end position="91"/>
    </location>
</feature>
<gene>
    <name evidence="6" type="ORF">I593_02545</name>
</gene>
<feature type="transmembrane region" description="Helical" evidence="5">
    <location>
        <begin position="231"/>
        <end position="251"/>
    </location>
</feature>
<dbReference type="AlphaFoldDB" id="R9B2Q6"/>
<evidence type="ECO:0000256" key="5">
    <source>
        <dbReference type="SAM" id="Phobius"/>
    </source>
</evidence>
<dbReference type="OrthoDB" id="9806785at2"/>
<feature type="transmembrane region" description="Helical" evidence="5">
    <location>
        <begin position="170"/>
        <end position="187"/>
    </location>
</feature>
<keyword evidence="3 5" id="KW-1133">Transmembrane helix</keyword>
<feature type="transmembrane region" description="Helical" evidence="5">
    <location>
        <begin position="39"/>
        <end position="63"/>
    </location>
</feature>
<evidence type="ECO:0000313" key="6">
    <source>
        <dbReference type="EMBL" id="EOR06676.1"/>
    </source>
</evidence>
<accession>R9B2Q6</accession>
<comment type="caution">
    <text evidence="6">The sequence shown here is derived from an EMBL/GenBank/DDBJ whole genome shotgun (WGS) entry which is preliminary data.</text>
</comment>
<protein>
    <submittedName>
        <fullName evidence="6">BASS family bile acid:Na+ symporter</fullName>
    </submittedName>
</protein>
<reference evidence="6 7" key="1">
    <citation type="submission" date="2013-03" db="EMBL/GenBank/DDBJ databases">
        <title>The Genome Sequence of Acinetobacter tandoii CIP 107469.</title>
        <authorList>
            <consortium name="The Broad Institute Genome Sequencing Platform"/>
            <consortium name="The Broad Institute Genome Sequencing Center for Infectious Disease"/>
            <person name="Cerqueira G."/>
            <person name="Feldgarden M."/>
            <person name="Courvalin P."/>
            <person name="Perichon B."/>
            <person name="Grillot-Courvalin C."/>
            <person name="Clermont D."/>
            <person name="Rocha E."/>
            <person name="Yoon E.-J."/>
            <person name="Nemec A."/>
            <person name="Walker B."/>
            <person name="Young S.K."/>
            <person name="Zeng Q."/>
            <person name="Gargeya S."/>
            <person name="Fitzgerald M."/>
            <person name="Haas B."/>
            <person name="Abouelleil A."/>
            <person name="Alvarado L."/>
            <person name="Arachchi H.M."/>
            <person name="Berlin A.M."/>
            <person name="Chapman S.B."/>
            <person name="Dewar J."/>
            <person name="Goldberg J."/>
            <person name="Griggs A."/>
            <person name="Gujja S."/>
            <person name="Hansen M."/>
            <person name="Howarth C."/>
            <person name="Imamovic A."/>
            <person name="Larimer J."/>
            <person name="McCowan C."/>
            <person name="Murphy C."/>
            <person name="Neiman D."/>
            <person name="Pearson M."/>
            <person name="Priest M."/>
            <person name="Roberts A."/>
            <person name="Saif S."/>
            <person name="Shea T."/>
            <person name="Sisk P."/>
            <person name="Sykes S."/>
            <person name="Wortman J."/>
            <person name="Nusbaum C."/>
            <person name="Birren B."/>
        </authorList>
    </citation>
    <scope>NUCLEOTIDE SEQUENCE [LARGE SCALE GENOMIC DNA]</scope>
    <source>
        <strain evidence="6 7">CIP 107469</strain>
    </source>
</reference>
<name>R9B2Q6_9GAMM</name>
<proteinExistence type="predicted"/>